<keyword evidence="1" id="KW-1133">Transmembrane helix</keyword>
<dbReference type="GeneID" id="33361784"/>
<keyword evidence="2" id="KW-0150">Chloroplast</keyword>
<organism evidence="2">
    <name type="scientific">Taenioma perpusillum</name>
    <dbReference type="NCBI Taxonomy" id="210852"/>
    <lineage>
        <taxon>Eukaryota</taxon>
        <taxon>Rhodophyta</taxon>
        <taxon>Florideophyceae</taxon>
        <taxon>Rhodymeniophycidae</taxon>
        <taxon>Ceramiales</taxon>
        <taxon>Delesseriaceae</taxon>
        <taxon>Taenioma</taxon>
    </lineage>
</organism>
<sequence>MHYFYIKENNISILFIFIENIINIYIYCISILYYLKINK</sequence>
<dbReference type="AlphaFoldDB" id="A0A1Z1MR27"/>
<name>A0A1Z1MR27_9FLOR</name>
<accession>A0A1Z1MR27</accession>
<dbReference type="RefSeq" id="YP_009399141.1">
    <property type="nucleotide sequence ID" value="NC_035295.1"/>
</dbReference>
<gene>
    <name evidence="2" type="primary">orf39</name>
</gene>
<evidence type="ECO:0000256" key="1">
    <source>
        <dbReference type="SAM" id="Phobius"/>
    </source>
</evidence>
<evidence type="ECO:0000313" key="2">
    <source>
        <dbReference type="EMBL" id="ARW68538.1"/>
    </source>
</evidence>
<geneLocation type="chloroplast" evidence="2"/>
<reference evidence="2" key="1">
    <citation type="journal article" date="2017" name="J. Phycol.">
        <title>Analysis of chloroplast genomes and a supermatrix inform reclassification of the Rhodomelaceae (Rhodophyta).</title>
        <authorList>
            <person name="Diaz-Tapia P."/>
            <person name="Maggs C.A."/>
            <person name="West J.A."/>
            <person name="Verbruggen H."/>
        </authorList>
    </citation>
    <scope>NUCLEOTIDE SEQUENCE</scope>
    <source>
        <strain evidence="2">PD1676</strain>
    </source>
</reference>
<dbReference type="EMBL" id="MF101452">
    <property type="protein sequence ID" value="ARW68538.1"/>
    <property type="molecule type" value="Genomic_DNA"/>
</dbReference>
<keyword evidence="2" id="KW-0934">Plastid</keyword>
<feature type="transmembrane region" description="Helical" evidence="1">
    <location>
        <begin position="12"/>
        <end position="35"/>
    </location>
</feature>
<proteinExistence type="predicted"/>
<keyword evidence="1" id="KW-0472">Membrane</keyword>
<keyword evidence="1" id="KW-0812">Transmembrane</keyword>
<protein>
    <submittedName>
        <fullName evidence="2">Uncharacterized protein</fullName>
    </submittedName>
</protein>